<reference evidence="1 2" key="1">
    <citation type="journal article" date="2016" name="Sci. Rep.">
        <title>Metabolic traits of an uncultured archaeal lineage -MSBL1- from brine pools of the Red Sea.</title>
        <authorList>
            <person name="Mwirichia R."/>
            <person name="Alam I."/>
            <person name="Rashid M."/>
            <person name="Vinu M."/>
            <person name="Ba-Alawi W."/>
            <person name="Anthony Kamau A."/>
            <person name="Kamanda Ngugi D."/>
            <person name="Goker M."/>
            <person name="Klenk H.P."/>
            <person name="Bajic V."/>
            <person name="Stingl U."/>
        </authorList>
    </citation>
    <scope>NUCLEOTIDE SEQUENCE [LARGE SCALE GENOMIC DNA]</scope>
    <source>
        <strain evidence="1">SCGC-AAA259D18</strain>
    </source>
</reference>
<accession>A0A133UBM7</accession>
<evidence type="ECO:0000313" key="2">
    <source>
        <dbReference type="Proteomes" id="UP000070195"/>
    </source>
</evidence>
<proteinExistence type="predicted"/>
<dbReference type="EMBL" id="LHXM01000019">
    <property type="protein sequence ID" value="KXA91593.1"/>
    <property type="molecule type" value="Genomic_DNA"/>
</dbReference>
<name>A0A133UBM7_9EURY</name>
<sequence length="75" mass="8812">MAEETTLREIYHRARKIYDLPSALVQTARDFAKEQLKSHENNDGNSHFPHFDGFIATRYDKRTISFKEAGNHFEI</sequence>
<dbReference type="Proteomes" id="UP000070195">
    <property type="component" value="Unassembled WGS sequence"/>
</dbReference>
<keyword evidence="2" id="KW-1185">Reference proteome</keyword>
<dbReference type="AlphaFoldDB" id="A0A133UBM7"/>
<gene>
    <name evidence="1" type="ORF">AKJ63_01225</name>
</gene>
<organism evidence="1 2">
    <name type="scientific">candidate division MSBL1 archaeon SCGC-AAA259D18</name>
    <dbReference type="NCBI Taxonomy" id="1698262"/>
    <lineage>
        <taxon>Archaea</taxon>
        <taxon>Methanobacteriati</taxon>
        <taxon>Methanobacteriota</taxon>
        <taxon>candidate division MSBL1</taxon>
    </lineage>
</organism>
<evidence type="ECO:0000313" key="1">
    <source>
        <dbReference type="EMBL" id="KXA91593.1"/>
    </source>
</evidence>
<protein>
    <submittedName>
        <fullName evidence="1">Uncharacterized protein</fullName>
    </submittedName>
</protein>
<comment type="caution">
    <text evidence="1">The sequence shown here is derived from an EMBL/GenBank/DDBJ whole genome shotgun (WGS) entry which is preliminary data.</text>
</comment>